<dbReference type="OrthoDB" id="4069699at2759"/>
<dbReference type="InterPro" id="IPR001236">
    <property type="entry name" value="Lactate/malate_DH_N"/>
</dbReference>
<proteinExistence type="inferred from homology"/>
<evidence type="ECO:0000256" key="9">
    <source>
        <dbReference type="PIRSR" id="PIRSR000102-2"/>
    </source>
</evidence>
<dbReference type="Proteomes" id="UP000697127">
    <property type="component" value="Unassembled WGS sequence"/>
</dbReference>
<evidence type="ECO:0000256" key="3">
    <source>
        <dbReference type="ARBA" id="ARBA00012995"/>
    </source>
</evidence>
<feature type="binding site" evidence="10">
    <location>
        <begin position="140"/>
        <end position="142"/>
    </location>
    <ligand>
        <name>NAD(+)</name>
        <dbReference type="ChEBI" id="CHEBI:57540"/>
    </ligand>
</feature>
<evidence type="ECO:0000256" key="10">
    <source>
        <dbReference type="PIRSR" id="PIRSR000102-3"/>
    </source>
</evidence>
<evidence type="ECO:0000256" key="6">
    <source>
        <dbReference type="ARBA" id="ARBA00023027"/>
    </source>
</evidence>
<dbReference type="EC" id="1.1.1.37" evidence="3"/>
<evidence type="ECO:0000313" key="14">
    <source>
        <dbReference type="EMBL" id="KAG0687152.1"/>
    </source>
</evidence>
<feature type="domain" description="Lactate/malate dehydrogenase N-terminal" evidence="12">
    <location>
        <begin position="13"/>
        <end position="168"/>
    </location>
</feature>
<comment type="similarity">
    <text evidence="1">Belongs to the LDH/MDH superfamily. MDH type 1 family.</text>
</comment>
<evidence type="ECO:0000256" key="4">
    <source>
        <dbReference type="ARBA" id="ARBA00022532"/>
    </source>
</evidence>
<feature type="binding site" evidence="9">
    <location>
        <position position="110"/>
    </location>
    <ligand>
        <name>substrate</name>
    </ligand>
</feature>
<keyword evidence="4" id="KW-0816">Tricarboxylic acid cycle</keyword>
<dbReference type="InterPro" id="IPR015955">
    <property type="entry name" value="Lactate_DH/Glyco_Ohase_4_C"/>
</dbReference>
<dbReference type="GO" id="GO:0005829">
    <property type="term" value="C:cytosol"/>
    <property type="evidence" value="ECO:0007669"/>
    <property type="project" value="TreeGrafter"/>
</dbReference>
<dbReference type="GO" id="GO:0006099">
    <property type="term" value="P:tricarboxylic acid cycle"/>
    <property type="evidence" value="ECO:0007669"/>
    <property type="project" value="UniProtKB-KW"/>
</dbReference>
<dbReference type="InterPro" id="IPR001557">
    <property type="entry name" value="L-lactate/malate_DH"/>
</dbReference>
<dbReference type="InterPro" id="IPR036291">
    <property type="entry name" value="NAD(P)-bd_dom_sf"/>
</dbReference>
<dbReference type="Pfam" id="PF02866">
    <property type="entry name" value="Ldh_1_C"/>
    <property type="match status" value="1"/>
</dbReference>
<dbReference type="GO" id="GO:0030060">
    <property type="term" value="F:L-malate dehydrogenase (NAD+) activity"/>
    <property type="evidence" value="ECO:0007669"/>
    <property type="project" value="UniProtKB-EC"/>
</dbReference>
<feature type="binding site" evidence="10">
    <location>
        <position position="117"/>
    </location>
    <ligand>
        <name>NAD(+)</name>
        <dbReference type="ChEBI" id="CHEBI:57540"/>
    </ligand>
</feature>
<accession>A0A9P7BCN9</accession>
<feature type="binding site" evidence="9">
    <location>
        <position position="176"/>
    </location>
    <ligand>
        <name>substrate</name>
    </ligand>
</feature>
<dbReference type="InterPro" id="IPR010097">
    <property type="entry name" value="Malate_DH_type1"/>
</dbReference>
<evidence type="ECO:0000256" key="1">
    <source>
        <dbReference type="ARBA" id="ARBA00008824"/>
    </source>
</evidence>
<feature type="binding site" evidence="10">
    <location>
        <position position="257"/>
    </location>
    <ligand>
        <name>NAD(+)</name>
        <dbReference type="ChEBI" id="CHEBI:57540"/>
    </ligand>
</feature>
<comment type="catalytic activity">
    <reaction evidence="7">
        <text>(S)-malate + NAD(+) = oxaloacetate + NADH + H(+)</text>
        <dbReference type="Rhea" id="RHEA:21432"/>
        <dbReference type="ChEBI" id="CHEBI:15378"/>
        <dbReference type="ChEBI" id="CHEBI:15589"/>
        <dbReference type="ChEBI" id="CHEBI:16452"/>
        <dbReference type="ChEBI" id="CHEBI:57540"/>
        <dbReference type="ChEBI" id="CHEBI:57945"/>
        <dbReference type="EC" id="1.1.1.37"/>
    </reaction>
</comment>
<dbReference type="FunFam" id="3.40.50.720:FF:000013">
    <property type="entry name" value="Malate dehydrogenase"/>
    <property type="match status" value="1"/>
</dbReference>
<reference evidence="14" key="1">
    <citation type="submission" date="2020-11" db="EMBL/GenBank/DDBJ databases">
        <title>Kefir isolates.</title>
        <authorList>
            <person name="Marcisauskas S."/>
            <person name="Kim Y."/>
            <person name="Blasche S."/>
        </authorList>
    </citation>
    <scope>NUCLEOTIDE SEQUENCE</scope>
    <source>
        <strain evidence="14">Olga-1</strain>
    </source>
</reference>
<dbReference type="SUPFAM" id="SSF56327">
    <property type="entry name" value="LDH C-terminal domain-like"/>
    <property type="match status" value="1"/>
</dbReference>
<gene>
    <name evidence="14" type="ORF">C6P40_002786</name>
</gene>
<dbReference type="PIRSF" id="PIRSF000102">
    <property type="entry name" value="Lac_mal_DH"/>
    <property type="match status" value="1"/>
</dbReference>
<dbReference type="CDD" id="cd01337">
    <property type="entry name" value="MDH_glyoxysomal_mitochondrial"/>
    <property type="match status" value="1"/>
</dbReference>
<comment type="subunit">
    <text evidence="2">Homodimer.</text>
</comment>
<name>A0A9P7BCN9_9ASCO</name>
<feature type="binding site" evidence="9">
    <location>
        <position position="142"/>
    </location>
    <ligand>
        <name>substrate</name>
    </ligand>
</feature>
<feature type="binding site" evidence="10">
    <location>
        <position position="45"/>
    </location>
    <ligand>
        <name>NAD(+)</name>
        <dbReference type="ChEBI" id="CHEBI:57540"/>
    </ligand>
</feature>
<feature type="binding site" evidence="10">
    <location>
        <begin position="19"/>
        <end position="25"/>
    </location>
    <ligand>
        <name>NAD(+)</name>
        <dbReference type="ChEBI" id="CHEBI:57540"/>
    </ligand>
</feature>
<keyword evidence="6 10" id="KW-0520">NAD</keyword>
<evidence type="ECO:0000313" key="15">
    <source>
        <dbReference type="Proteomes" id="UP000697127"/>
    </source>
</evidence>
<keyword evidence="5 11" id="KW-0560">Oxidoreductase</keyword>
<feature type="binding site" evidence="9">
    <location>
        <position position="104"/>
    </location>
    <ligand>
        <name>substrate</name>
    </ligand>
</feature>
<dbReference type="GO" id="GO:0019752">
    <property type="term" value="P:carboxylic acid metabolic process"/>
    <property type="evidence" value="ECO:0007669"/>
    <property type="project" value="InterPro"/>
</dbReference>
<evidence type="ECO:0000256" key="7">
    <source>
        <dbReference type="ARBA" id="ARBA00048313"/>
    </source>
</evidence>
<dbReference type="EMBL" id="PUHW01000306">
    <property type="protein sequence ID" value="KAG0687152.1"/>
    <property type="molecule type" value="Genomic_DNA"/>
</dbReference>
<evidence type="ECO:0000256" key="5">
    <source>
        <dbReference type="ARBA" id="ARBA00023002"/>
    </source>
</evidence>
<dbReference type="InterPro" id="IPR022383">
    <property type="entry name" value="Lactate/malate_DH_C"/>
</dbReference>
<evidence type="ECO:0000256" key="8">
    <source>
        <dbReference type="PIRSR" id="PIRSR000102-1"/>
    </source>
</evidence>
<feature type="domain" description="Lactate/malate dehydrogenase C-terminal" evidence="13">
    <location>
        <begin position="170"/>
        <end position="364"/>
    </location>
</feature>
<dbReference type="AlphaFoldDB" id="A0A9P7BCN9"/>
<evidence type="ECO:0000259" key="12">
    <source>
        <dbReference type="Pfam" id="PF00056"/>
    </source>
</evidence>
<evidence type="ECO:0000256" key="2">
    <source>
        <dbReference type="ARBA" id="ARBA00011738"/>
    </source>
</evidence>
<protein>
    <recommendedName>
        <fullName evidence="3">malate dehydrogenase</fullName>
        <ecNumber evidence="3">1.1.1.37</ecNumber>
    </recommendedName>
</protein>
<dbReference type="FunFam" id="3.90.110.10:FF:000009">
    <property type="entry name" value="Malate dehydrogenase"/>
    <property type="match status" value="1"/>
</dbReference>
<feature type="active site" description="Proton acceptor" evidence="8">
    <location>
        <position position="201"/>
    </location>
</feature>
<sequence>MSTTDTTDTTPFIKVSVLGAAGGIGQPLSLLLKLNPHINELALYDVVNIPGVAADLNHIDTDVKITCHMKSKSADSNSNESLNESLKNAIENSNFIIIPAGLPRKPGMTRGDLFNINANICKELAEYIALYSPNSIVLIISNPVNSTVAVFKEIFVKFNIFNPKKLFGVTILDHVRSNTFISELIDGTLPNHYNVPVVGGHSGHSIVPLFSQSNCDISNLKILNDENILDSLIHRVQYGGDEIVKAKNGLGSATLSMAYAGNKFFNIILNGYLNIKEIKISSYIYLDDSIPGIIELKNNLKILLNKNNKNIKIPEFLATPMTFDLNGIKNVDYTWVNKMNHKEQEMFFIAADFINQNVEKGINFVHS</sequence>
<evidence type="ECO:0000256" key="11">
    <source>
        <dbReference type="RuleBase" id="RU003369"/>
    </source>
</evidence>
<keyword evidence="15" id="KW-1185">Reference proteome</keyword>
<dbReference type="PANTHER" id="PTHR11540:SF16">
    <property type="entry name" value="MALATE DEHYDROGENASE, MITOCHONDRIAL"/>
    <property type="match status" value="1"/>
</dbReference>
<dbReference type="NCBIfam" id="TIGR01772">
    <property type="entry name" value="MDH_euk_gproteo"/>
    <property type="match status" value="1"/>
</dbReference>
<dbReference type="Pfam" id="PF00056">
    <property type="entry name" value="Ldh_1_N"/>
    <property type="match status" value="1"/>
</dbReference>
<organism evidence="14 15">
    <name type="scientific">Pichia californica</name>
    <dbReference type="NCBI Taxonomy" id="460514"/>
    <lineage>
        <taxon>Eukaryota</taxon>
        <taxon>Fungi</taxon>
        <taxon>Dikarya</taxon>
        <taxon>Ascomycota</taxon>
        <taxon>Saccharomycotina</taxon>
        <taxon>Pichiomycetes</taxon>
        <taxon>Pichiales</taxon>
        <taxon>Pichiaceae</taxon>
        <taxon>Pichia</taxon>
    </lineage>
</organism>
<dbReference type="Gene3D" id="3.90.110.10">
    <property type="entry name" value="Lactate dehydrogenase/glycoside hydrolase, family 4, C-terminal"/>
    <property type="match status" value="1"/>
</dbReference>
<dbReference type="Gene3D" id="3.40.50.720">
    <property type="entry name" value="NAD(P)-binding Rossmann-like Domain"/>
    <property type="match status" value="1"/>
</dbReference>
<dbReference type="PANTHER" id="PTHR11540">
    <property type="entry name" value="MALATE AND LACTATE DEHYDROGENASE"/>
    <property type="match status" value="1"/>
</dbReference>
<comment type="caution">
    <text evidence="14">The sequence shown here is derived from an EMBL/GenBank/DDBJ whole genome shotgun (WGS) entry which is preliminary data.</text>
</comment>
<evidence type="ECO:0000259" key="13">
    <source>
        <dbReference type="Pfam" id="PF02866"/>
    </source>
</evidence>
<dbReference type="SUPFAM" id="SSF51735">
    <property type="entry name" value="NAD(P)-binding Rossmann-fold domains"/>
    <property type="match status" value="1"/>
</dbReference>